<keyword evidence="2" id="KW-1185">Reference proteome</keyword>
<gene>
    <name evidence="1" type="ORF">C6Y40_13210</name>
</gene>
<sequence>MVLFKTWLLQGIFHSAPGYIEIDGDQVSFTLIDTGTFGKNKLNGLLNNNEAFECIANGEAVKVFDISRQDARFESPWYMFSGGGVLSFSGQAYKLSFMQPQNTKFPYQRLGIIRESDFADFSDGRKFGKRFRSYMNNPDSIW</sequence>
<protein>
    <submittedName>
        <fullName evidence="1">Uncharacterized protein</fullName>
    </submittedName>
</protein>
<dbReference type="Proteomes" id="UP000238949">
    <property type="component" value="Unassembled WGS sequence"/>
</dbReference>
<name>A0A2S9V9C2_9ALTE</name>
<dbReference type="AlphaFoldDB" id="A0A2S9V9C2"/>
<dbReference type="RefSeq" id="WP_105934983.1">
    <property type="nucleotide sequence ID" value="NZ_PVNP01000146.1"/>
</dbReference>
<proteinExistence type="predicted"/>
<evidence type="ECO:0000313" key="2">
    <source>
        <dbReference type="Proteomes" id="UP000238949"/>
    </source>
</evidence>
<reference evidence="2" key="1">
    <citation type="journal article" date="2020" name="Int. J. Syst. Evol. Microbiol.">
        <title>Alteromonas alba sp. nov., a marine bacterium isolated from the seawater of the West Pacific Ocean.</title>
        <authorList>
            <person name="Sun C."/>
            <person name="Wu Y.-H."/>
            <person name="Xamxidin M."/>
            <person name="Cheng H."/>
            <person name="Xu X.-W."/>
        </authorList>
    </citation>
    <scope>NUCLEOTIDE SEQUENCE [LARGE SCALE GENOMIC DNA]</scope>
    <source>
        <strain evidence="2">190</strain>
    </source>
</reference>
<evidence type="ECO:0000313" key="1">
    <source>
        <dbReference type="EMBL" id="PRO73060.1"/>
    </source>
</evidence>
<organism evidence="1 2">
    <name type="scientific">Alteromonas alba</name>
    <dbReference type="NCBI Taxonomy" id="2079529"/>
    <lineage>
        <taxon>Bacteria</taxon>
        <taxon>Pseudomonadati</taxon>
        <taxon>Pseudomonadota</taxon>
        <taxon>Gammaproteobacteria</taxon>
        <taxon>Alteromonadales</taxon>
        <taxon>Alteromonadaceae</taxon>
        <taxon>Alteromonas/Salinimonas group</taxon>
        <taxon>Alteromonas</taxon>
    </lineage>
</organism>
<dbReference type="EMBL" id="PVNP01000146">
    <property type="protein sequence ID" value="PRO73060.1"/>
    <property type="molecule type" value="Genomic_DNA"/>
</dbReference>
<comment type="caution">
    <text evidence="1">The sequence shown here is derived from an EMBL/GenBank/DDBJ whole genome shotgun (WGS) entry which is preliminary data.</text>
</comment>
<accession>A0A2S9V9C2</accession>